<evidence type="ECO:0008006" key="4">
    <source>
        <dbReference type="Google" id="ProtNLM"/>
    </source>
</evidence>
<dbReference type="RefSeq" id="WP_160586737.1">
    <property type="nucleotide sequence ID" value="NZ_BMHN01000001.1"/>
</dbReference>
<keyword evidence="3" id="KW-1185">Reference proteome</keyword>
<organism evidence="2 3">
    <name type="scientific">Pyruvatibacter mobilis</name>
    <dbReference type="NCBI Taxonomy" id="1712261"/>
    <lineage>
        <taxon>Bacteria</taxon>
        <taxon>Pseudomonadati</taxon>
        <taxon>Pseudomonadota</taxon>
        <taxon>Alphaproteobacteria</taxon>
        <taxon>Hyphomicrobiales</taxon>
        <taxon>Parvibaculaceae</taxon>
        <taxon>Pyruvatibacter</taxon>
    </lineage>
</organism>
<dbReference type="EMBL" id="WXYQ01000001">
    <property type="protein sequence ID" value="NBG94685.1"/>
    <property type="molecule type" value="Genomic_DNA"/>
</dbReference>
<sequence>MSNADTRGFRLTGWHVLAIFVLFFGVVFAVNGVMTYVALSTFSGIETPNAYQEGRDFNERLAAAEAQKALGWGVSIEETFEAAGDGAEVRVLITARDAGDAALAGFSGTVTFWRPVVQGEDVVTDLTETAPGDYEGIARLPARGHWEMRLELDTGTDTPYYLEKRVWAGGRQPS</sequence>
<comment type="caution">
    <text evidence="2">The sequence shown here is derived from an EMBL/GenBank/DDBJ whole genome shotgun (WGS) entry which is preliminary data.</text>
</comment>
<dbReference type="Pfam" id="PF05751">
    <property type="entry name" value="FixH"/>
    <property type="match status" value="1"/>
</dbReference>
<dbReference type="InterPro" id="IPR018037">
    <property type="entry name" value="FixH_proteobacterial"/>
</dbReference>
<reference evidence="2 3" key="1">
    <citation type="journal article" date="2016" name="Int. J. Syst. Evol. Microbiol.">
        <title>Pyruvatibacter mobilis gen. nov., sp. nov., a marine bacterium from the culture broth of Picochlorum sp. 122.</title>
        <authorList>
            <person name="Wang G."/>
            <person name="Tang M."/>
            <person name="Wu H."/>
            <person name="Dai S."/>
            <person name="Li T."/>
            <person name="Chen C."/>
            <person name="He H."/>
            <person name="Fan J."/>
            <person name="Xiang W."/>
            <person name="Li X."/>
        </authorList>
    </citation>
    <scope>NUCLEOTIDE SEQUENCE [LARGE SCALE GENOMIC DNA]</scope>
    <source>
        <strain evidence="2 3">GYP-11</strain>
    </source>
</reference>
<dbReference type="OrthoDB" id="1495896at2"/>
<dbReference type="GeneID" id="300653673"/>
<dbReference type="InterPro" id="IPR008620">
    <property type="entry name" value="FixH"/>
</dbReference>
<gene>
    <name evidence="2" type="ORF">GTQ45_02950</name>
</gene>
<feature type="transmembrane region" description="Helical" evidence="1">
    <location>
        <begin position="12"/>
        <end position="39"/>
    </location>
</feature>
<evidence type="ECO:0000256" key="1">
    <source>
        <dbReference type="SAM" id="Phobius"/>
    </source>
</evidence>
<accession>A0A845Q7R3</accession>
<proteinExistence type="predicted"/>
<keyword evidence="1" id="KW-1133">Transmembrane helix</keyword>
<dbReference type="AlphaFoldDB" id="A0A845Q7R3"/>
<keyword evidence="1" id="KW-0472">Membrane</keyword>
<protein>
    <recommendedName>
        <fullName evidence="4">Nitrogen fixation protein FixH</fullName>
    </recommendedName>
</protein>
<evidence type="ECO:0000313" key="2">
    <source>
        <dbReference type="EMBL" id="NBG94685.1"/>
    </source>
</evidence>
<dbReference type="PIRSF" id="PIRSF011386">
    <property type="entry name" value="FixH"/>
    <property type="match status" value="1"/>
</dbReference>
<name>A0A845Q7R3_9HYPH</name>
<dbReference type="Proteomes" id="UP000470384">
    <property type="component" value="Unassembled WGS sequence"/>
</dbReference>
<evidence type="ECO:0000313" key="3">
    <source>
        <dbReference type="Proteomes" id="UP000470384"/>
    </source>
</evidence>
<keyword evidence="1" id="KW-0812">Transmembrane</keyword>